<evidence type="ECO:0000313" key="5">
    <source>
        <dbReference type="Proteomes" id="UP000629963"/>
    </source>
</evidence>
<evidence type="ECO:0000256" key="3">
    <source>
        <dbReference type="ARBA" id="ARBA00023237"/>
    </source>
</evidence>
<dbReference type="InterPro" id="IPR036942">
    <property type="entry name" value="Beta-barrel_TonB_sf"/>
</dbReference>
<evidence type="ECO:0000313" key="4">
    <source>
        <dbReference type="EMBL" id="MBC5840966.1"/>
    </source>
</evidence>
<sequence length="893" mass="100897">MIVKKHNNLFFFIFLAFLIGMPFFGYSQVIEIEGTTFGNNNVPVSSCTIVASDSENGSNILAFKNSDARGDYKLILSKEIKLDSIWLIIRHISYETILLKIPLKSAKQDFQMSLKIQKLDEVLIKKDKVVTIKGDTITYNVNGLKAKKDYTIEEVISRIPGVSISESGQIRYLDKPISHLYINGLDLLEGGYSIATQGIPADAVLEIDVMKKHHHERIDIGRTETDNVSFNLKIKDDVGLLFGSLKGDAGVPFLTGKLDATPIYFKDKFQNISSGKLNNTGKTLRDIGNDLSSGNINVGGLILEETHVIKVPNINGVAISEKYWLNNDSYAITNDALHKVNDSTIVKWNFNYVNELSKIDNNLSSTFLSNNESSSVINKSRNQLRTVRFNAGVNQEINKRNFYLKNNTSYRFANDAGIERVLINTNYLESNYLKNNFQFSNSTSLKTLIGKKNILQSGLLAQYEQNKEELSVTPPVFETLIGSGNGSGATLQDVSVSKINLAGFAQYDFKLFKSEWNLNQKLKYNNFRFDSNLKQISNSTNQNFPLASNFDYQKVETTTKLNSKINIGKVMFSGGLSADYIKLNSIENNSTTMEISDSFLFIQPSISVKYSFNSKWNFAVSYDLNNNISNFSQLYTPIILTSFNALVQNPNFVNTTRINSFTSYINYNNILKSFFLSLKGNLNQNKSDATFSNELNSDGFMVTEVIKQPNSLKNYGFTLYVTKGFLGSFKTELTYAYNISKSQLFFNDQFLDAINRRQSIDFGLSWDKGSWFTLDYKAKFNFGTSATTTNEINNSILFQNLNLDIYTTSSTRINFGLDSSRTATSKSDTSDQNTLFNMSLHYKPSKKVNINASLNNVFNTQFFRTTNSYFNFVNVYQFSLRPRQFTIGFNYSL</sequence>
<reference evidence="4 5" key="1">
    <citation type="submission" date="2020-08" db="EMBL/GenBank/DDBJ databases">
        <title>Description of novel Flavobacterium F-380 isolate.</title>
        <authorList>
            <person name="Saticioglu I.B."/>
            <person name="Duman M."/>
            <person name="Altun S."/>
        </authorList>
    </citation>
    <scope>NUCLEOTIDE SEQUENCE [LARGE SCALE GENOMIC DNA]</scope>
    <source>
        <strain evidence="4 5">F-380</strain>
    </source>
</reference>
<dbReference type="SUPFAM" id="SSF56935">
    <property type="entry name" value="Porins"/>
    <property type="match status" value="1"/>
</dbReference>
<proteinExistence type="predicted"/>
<accession>A0ABR7J698</accession>
<dbReference type="Gene3D" id="2.40.170.20">
    <property type="entry name" value="TonB-dependent receptor, beta-barrel domain"/>
    <property type="match status" value="1"/>
</dbReference>
<dbReference type="EMBL" id="JACRUJ010000001">
    <property type="protein sequence ID" value="MBC5840966.1"/>
    <property type="molecule type" value="Genomic_DNA"/>
</dbReference>
<evidence type="ECO:0000256" key="1">
    <source>
        <dbReference type="ARBA" id="ARBA00004442"/>
    </source>
</evidence>
<gene>
    <name evidence="4" type="ORF">H8R23_06080</name>
</gene>
<organism evidence="4 5">
    <name type="scientific">Flavobacterium kayseriense</name>
    <dbReference type="NCBI Taxonomy" id="2764714"/>
    <lineage>
        <taxon>Bacteria</taxon>
        <taxon>Pseudomonadati</taxon>
        <taxon>Bacteroidota</taxon>
        <taxon>Flavobacteriia</taxon>
        <taxon>Flavobacteriales</taxon>
        <taxon>Flavobacteriaceae</taxon>
        <taxon>Flavobacterium</taxon>
    </lineage>
</organism>
<dbReference type="RefSeq" id="WP_187009515.1">
    <property type="nucleotide sequence ID" value="NZ_JACRUI010000001.1"/>
</dbReference>
<dbReference type="Proteomes" id="UP000629963">
    <property type="component" value="Unassembled WGS sequence"/>
</dbReference>
<keyword evidence="2" id="KW-0472">Membrane</keyword>
<keyword evidence="4" id="KW-0675">Receptor</keyword>
<evidence type="ECO:0000256" key="2">
    <source>
        <dbReference type="ARBA" id="ARBA00023136"/>
    </source>
</evidence>
<comment type="caution">
    <text evidence="4">The sequence shown here is derived from an EMBL/GenBank/DDBJ whole genome shotgun (WGS) entry which is preliminary data.</text>
</comment>
<name>A0ABR7J698_9FLAO</name>
<comment type="subcellular location">
    <subcellularLocation>
        <location evidence="1">Cell outer membrane</location>
    </subcellularLocation>
</comment>
<keyword evidence="5" id="KW-1185">Reference proteome</keyword>
<keyword evidence="3" id="KW-0998">Cell outer membrane</keyword>
<protein>
    <submittedName>
        <fullName evidence="4">TonB-dependent receptor</fullName>
    </submittedName>
</protein>